<proteinExistence type="predicted"/>
<dbReference type="AlphaFoldDB" id="D1PH42"/>
<sequence>MLTLKNNKEEFMNMFNLVARFWRMAEDSGSTTSEAALYFYLLNRANTQMWRMPIRCPTAIVCVYLNTSKQNVMKAREGLRRKGLITFTPGSGINDNPLYTLTESNEQLFGQMSGELSDKLPSQFSGQLSESLSPLKDKEKDKESSITNARMKTVLGLDDLERMFLADQEWIESVFRLLLSKGMTDASIEMVKEKVSMFFQYLRATGQSEREQNDCKNHFVNWLVKQPLNNKFYNGSNKQGHHDKCRAVEAIPTKSSDYEGSF</sequence>
<dbReference type="EMBL" id="ACBX02000049">
    <property type="protein sequence ID" value="EFB33996.1"/>
    <property type="molecule type" value="Genomic_DNA"/>
</dbReference>
<dbReference type="InterPro" id="IPR057155">
    <property type="entry name" value="DUF7833"/>
</dbReference>
<organism evidence="3 4">
    <name type="scientific">Segatella copri DSM 18205</name>
    <dbReference type="NCBI Taxonomy" id="537011"/>
    <lineage>
        <taxon>Bacteria</taxon>
        <taxon>Pseudomonadati</taxon>
        <taxon>Bacteroidota</taxon>
        <taxon>Bacteroidia</taxon>
        <taxon>Bacteroidales</taxon>
        <taxon>Prevotellaceae</taxon>
        <taxon>Segatella</taxon>
    </lineage>
</organism>
<dbReference type="Proteomes" id="UP000004477">
    <property type="component" value="Unassembled WGS sequence"/>
</dbReference>
<feature type="compositionally biased region" description="Basic and acidic residues" evidence="1">
    <location>
        <begin position="135"/>
        <end position="144"/>
    </location>
</feature>
<name>D1PH42_9BACT</name>
<keyword evidence="4" id="KW-1185">Reference proteome</keyword>
<feature type="region of interest" description="Disordered" evidence="1">
    <location>
        <begin position="122"/>
        <end position="144"/>
    </location>
</feature>
<evidence type="ECO:0000313" key="3">
    <source>
        <dbReference type="EMBL" id="EFB33996.1"/>
    </source>
</evidence>
<feature type="compositionally biased region" description="Polar residues" evidence="1">
    <location>
        <begin position="122"/>
        <end position="132"/>
    </location>
</feature>
<feature type="domain" description="DUF7833" evidence="2">
    <location>
        <begin position="165"/>
        <end position="223"/>
    </location>
</feature>
<evidence type="ECO:0000259" key="2">
    <source>
        <dbReference type="Pfam" id="PF25200"/>
    </source>
</evidence>
<evidence type="ECO:0000313" key="4">
    <source>
        <dbReference type="Proteomes" id="UP000004477"/>
    </source>
</evidence>
<dbReference type="STRING" id="537011.PREVCOP_06562"/>
<protein>
    <recommendedName>
        <fullName evidence="2">DUF7833 domain-containing protein</fullName>
    </recommendedName>
</protein>
<accession>D1PH42</accession>
<dbReference type="HOGENOM" id="CLU_082052_0_0_10"/>
<evidence type="ECO:0000256" key="1">
    <source>
        <dbReference type="SAM" id="MobiDB-lite"/>
    </source>
</evidence>
<dbReference type="Pfam" id="PF25200">
    <property type="entry name" value="DUF7833"/>
    <property type="match status" value="1"/>
</dbReference>
<comment type="caution">
    <text evidence="3">The sequence shown here is derived from an EMBL/GenBank/DDBJ whole genome shotgun (WGS) entry which is preliminary data.</text>
</comment>
<dbReference type="PaxDb" id="537011-PREVCOP_06562"/>
<gene>
    <name evidence="3" type="ORF">PREVCOP_06562</name>
</gene>
<reference evidence="3" key="1">
    <citation type="submission" date="2009-11" db="EMBL/GenBank/DDBJ databases">
        <authorList>
            <person name="Weinstock G."/>
            <person name="Sodergren E."/>
            <person name="Clifton S."/>
            <person name="Fulton L."/>
            <person name="Fulton B."/>
            <person name="Courtney L."/>
            <person name="Fronick C."/>
            <person name="Harrison M."/>
            <person name="Strong C."/>
            <person name="Farmer C."/>
            <person name="Delahaunty K."/>
            <person name="Markovic C."/>
            <person name="Hall O."/>
            <person name="Minx P."/>
            <person name="Tomlinson C."/>
            <person name="Mitreva M."/>
            <person name="Nelson J."/>
            <person name="Hou S."/>
            <person name="Wollam A."/>
            <person name="Pepin K.H."/>
            <person name="Johnson M."/>
            <person name="Bhonagiri V."/>
            <person name="Nash W.E."/>
            <person name="Warren W."/>
            <person name="Chinwalla A."/>
            <person name="Mardis E.R."/>
            <person name="Wilson R.K."/>
        </authorList>
    </citation>
    <scope>NUCLEOTIDE SEQUENCE [LARGE SCALE GENOMIC DNA]</scope>
    <source>
        <strain evidence="3">DSM 18205</strain>
    </source>
</reference>